<evidence type="ECO:0000259" key="7">
    <source>
        <dbReference type="Pfam" id="PF01425"/>
    </source>
</evidence>
<dbReference type="PANTHER" id="PTHR11895">
    <property type="entry name" value="TRANSAMIDASE"/>
    <property type="match status" value="1"/>
</dbReference>
<sequence length="558" mass="61574">MLSKKISEVSVLIKRGELSIKELCSECIKRMNRLKHLNMFITELSQPALKRAEHLQNELKKSNNKIEESTHPFYGIPIAVKDNFSTKDVKTTCASLMLADYVPPFNASVVHKLLSRGAIIVGKTNMDEFAMGCGSVDGAFGPVRNPWKYPTPIKSNFKHPKINILTLSSKEQIDITNKELNTSSQCFSDKLGENDDKNDDKNVKNVDNDDEWYIAGGSSGGSAVAVAVGAAFAALGSDTGGSTRNPSSYCGVVGLKPTYGLLSRHGLIPLVNSMDVPGIIARNVDDVTLVLNSLAGHDPLDSTTVTQDYKPILLQDQPSIKGLTIGIPKEYHCPGLSPEVLDSWTQLADQMELDGARVVQVSLPHTQLSIRCYHVLCTADVASNMARYDGLRYGHRAPNDKSTEAMYAQSRREAFNDVVRSRILAGNYFLLKNNQEKYYIRAQKIRRLIHDDFVNVYKSGVDVLLTPTVLSTALRYSWFSKADNRTRTAEQDVCTQSVNLAGVPAISVPTRISSDGLPIGMQLIGQNFKEEVLLNVAKYVEQRCTFPLLVDSPLFKDL</sequence>
<feature type="compositionally biased region" description="Basic and acidic residues" evidence="6">
    <location>
        <begin position="190"/>
        <end position="205"/>
    </location>
</feature>
<dbReference type="EMBL" id="AMQM01005329">
    <property type="status" value="NOT_ANNOTATED_CDS"/>
    <property type="molecule type" value="Genomic_DNA"/>
</dbReference>
<keyword evidence="10" id="KW-1185">Reference proteome</keyword>
<feature type="active site" description="Charge relay system" evidence="5">
    <location>
        <position position="218"/>
    </location>
</feature>
<dbReference type="HAMAP" id="MF_00120">
    <property type="entry name" value="GatA"/>
    <property type="match status" value="1"/>
</dbReference>
<dbReference type="InterPro" id="IPR004412">
    <property type="entry name" value="GatA"/>
</dbReference>
<feature type="domain" description="Amidase" evidence="7">
    <location>
        <begin position="212"/>
        <end position="534"/>
    </location>
</feature>
<comment type="similarity">
    <text evidence="5">Belongs to the amidase family. GatA subfamily.</text>
</comment>
<evidence type="ECO:0000256" key="6">
    <source>
        <dbReference type="SAM" id="MobiDB-lite"/>
    </source>
</evidence>
<dbReference type="CTD" id="20195406"/>
<evidence type="ECO:0000256" key="5">
    <source>
        <dbReference type="HAMAP-Rule" id="MF_03150"/>
    </source>
</evidence>
<dbReference type="Gene3D" id="3.90.1300.10">
    <property type="entry name" value="Amidase signature (AS) domain"/>
    <property type="match status" value="1"/>
</dbReference>
<evidence type="ECO:0000313" key="9">
    <source>
        <dbReference type="EnsemblMetazoa" id="HelroP113130"/>
    </source>
</evidence>
<dbReference type="KEGG" id="hro:HELRODRAFT_113130"/>
<dbReference type="Proteomes" id="UP000015101">
    <property type="component" value="Unassembled WGS sequence"/>
</dbReference>
<evidence type="ECO:0000256" key="3">
    <source>
        <dbReference type="ARBA" id="ARBA00022840"/>
    </source>
</evidence>
<reference evidence="10" key="1">
    <citation type="submission" date="2012-12" db="EMBL/GenBank/DDBJ databases">
        <authorList>
            <person name="Hellsten U."/>
            <person name="Grimwood J."/>
            <person name="Chapman J.A."/>
            <person name="Shapiro H."/>
            <person name="Aerts A."/>
            <person name="Otillar R.P."/>
            <person name="Terry A.Y."/>
            <person name="Boore J.L."/>
            <person name="Simakov O."/>
            <person name="Marletaz F."/>
            <person name="Cho S.-J."/>
            <person name="Edsinger-Gonzales E."/>
            <person name="Havlak P."/>
            <person name="Kuo D.-H."/>
            <person name="Larsson T."/>
            <person name="Lv J."/>
            <person name="Arendt D."/>
            <person name="Savage R."/>
            <person name="Osoegawa K."/>
            <person name="de Jong P."/>
            <person name="Lindberg D.R."/>
            <person name="Seaver E.C."/>
            <person name="Weisblat D.A."/>
            <person name="Putnam N.H."/>
            <person name="Grigoriev I.V."/>
            <person name="Rokhsar D.S."/>
        </authorList>
    </citation>
    <scope>NUCLEOTIDE SEQUENCE</scope>
</reference>
<dbReference type="RefSeq" id="XP_009021226.1">
    <property type="nucleotide sequence ID" value="XM_009022978.1"/>
</dbReference>
<comment type="subunit">
    <text evidence="5">Subunit of the heterotrimeric GatCAB amidotransferase (AdT) complex, composed of A, B and C subunits.</text>
</comment>
<evidence type="ECO:0000256" key="4">
    <source>
        <dbReference type="ARBA" id="ARBA00022917"/>
    </source>
</evidence>
<gene>
    <name evidence="9" type="primary">20195406</name>
    <name evidence="8" type="ORF">HELRODRAFT_113130</name>
</gene>
<dbReference type="EC" id="6.3.5.7" evidence="5"/>
<dbReference type="EnsemblMetazoa" id="HelroT113130">
    <property type="protein sequence ID" value="HelroP113130"/>
    <property type="gene ID" value="HelroG113130"/>
</dbReference>
<dbReference type="eggNOG" id="KOG1211">
    <property type="taxonomic scope" value="Eukaryota"/>
</dbReference>
<keyword evidence="2 5" id="KW-0547">Nucleotide-binding</keyword>
<dbReference type="GO" id="GO:0005739">
    <property type="term" value="C:mitochondrion"/>
    <property type="evidence" value="ECO:0000318"/>
    <property type="project" value="GO_Central"/>
</dbReference>
<feature type="active site" description="Charge relay system" evidence="5">
    <location>
        <position position="81"/>
    </location>
</feature>
<dbReference type="GeneID" id="20195406"/>
<feature type="region of interest" description="Disordered" evidence="6">
    <location>
        <begin position="186"/>
        <end position="205"/>
    </location>
</feature>
<dbReference type="InterPro" id="IPR000120">
    <property type="entry name" value="Amidase"/>
</dbReference>
<name>T1EFQ4_HELRO</name>
<dbReference type="OMA" id="QPASYCG"/>
<accession>T1EFQ4</accession>
<evidence type="ECO:0000256" key="2">
    <source>
        <dbReference type="ARBA" id="ARBA00022741"/>
    </source>
</evidence>
<proteinExistence type="inferred from homology"/>
<dbReference type="InterPro" id="IPR036928">
    <property type="entry name" value="AS_sf"/>
</dbReference>
<dbReference type="OrthoDB" id="421993at2759"/>
<keyword evidence="4 5" id="KW-0648">Protein biosynthesis</keyword>
<dbReference type="Pfam" id="PF01425">
    <property type="entry name" value="Amidase"/>
    <property type="match status" value="2"/>
</dbReference>
<comment type="subcellular location">
    <subcellularLocation>
        <location evidence="5">Mitochondrion</location>
    </subcellularLocation>
</comment>
<dbReference type="EMBL" id="KB096900">
    <property type="protein sequence ID" value="ESO00589.1"/>
    <property type="molecule type" value="Genomic_DNA"/>
</dbReference>
<comment type="function">
    <text evidence="5">Allows the formation of correctly charged Gln-tRNA(Gln) through the transamidation of misacylated Glu-tRNA(Gln) in the mitochondria. The reaction takes place in the presence of glutamine and ATP through an activated gamma-phospho-Glu-tRNA(Gln).</text>
</comment>
<keyword evidence="3 5" id="KW-0067">ATP-binding</keyword>
<dbReference type="GO" id="GO:0005524">
    <property type="term" value="F:ATP binding"/>
    <property type="evidence" value="ECO:0007669"/>
    <property type="project" value="UniProtKB-KW"/>
</dbReference>
<evidence type="ECO:0000313" key="10">
    <source>
        <dbReference type="Proteomes" id="UP000015101"/>
    </source>
</evidence>
<dbReference type="InParanoid" id="T1EFQ4"/>
<dbReference type="HOGENOM" id="CLU_009600_7_6_1"/>
<dbReference type="FunCoup" id="T1EFQ4">
    <property type="interactions" value="689"/>
</dbReference>
<reference evidence="9" key="3">
    <citation type="submission" date="2015-06" db="UniProtKB">
        <authorList>
            <consortium name="EnsemblMetazoa"/>
        </authorList>
    </citation>
    <scope>IDENTIFICATION</scope>
</reference>
<dbReference type="STRING" id="6412.T1EFQ4"/>
<protein>
    <recommendedName>
        <fullName evidence="5">Glutamyl-tRNA(Gln) amidotransferase subunit A, mitochondrial</fullName>
        <shortName evidence="5">Glu-AdT subunit A</shortName>
        <ecNumber evidence="5">6.3.5.7</ecNumber>
    </recommendedName>
</protein>
<dbReference type="SUPFAM" id="SSF75304">
    <property type="entry name" value="Amidase signature (AS) enzymes"/>
    <property type="match status" value="2"/>
</dbReference>
<dbReference type="AlphaFoldDB" id="T1EFQ4"/>
<dbReference type="InterPro" id="IPR023631">
    <property type="entry name" value="Amidase_dom"/>
</dbReference>
<keyword evidence="5" id="KW-0496">Mitochondrion</keyword>
<reference evidence="8 10" key="2">
    <citation type="journal article" date="2013" name="Nature">
        <title>Insights into bilaterian evolution from three spiralian genomes.</title>
        <authorList>
            <person name="Simakov O."/>
            <person name="Marletaz F."/>
            <person name="Cho S.J."/>
            <person name="Edsinger-Gonzales E."/>
            <person name="Havlak P."/>
            <person name="Hellsten U."/>
            <person name="Kuo D.H."/>
            <person name="Larsson T."/>
            <person name="Lv J."/>
            <person name="Arendt D."/>
            <person name="Savage R."/>
            <person name="Osoegawa K."/>
            <person name="de Jong P."/>
            <person name="Grimwood J."/>
            <person name="Chapman J.A."/>
            <person name="Shapiro H."/>
            <person name="Aerts A."/>
            <person name="Otillar R.P."/>
            <person name="Terry A.Y."/>
            <person name="Boore J.L."/>
            <person name="Grigoriev I.V."/>
            <person name="Lindberg D.R."/>
            <person name="Seaver E.C."/>
            <person name="Weisblat D.A."/>
            <person name="Putnam N.H."/>
            <person name="Rokhsar D.S."/>
        </authorList>
    </citation>
    <scope>NUCLEOTIDE SEQUENCE</scope>
</reference>
<feature type="domain" description="Amidase" evidence="7">
    <location>
        <begin position="23"/>
        <end position="148"/>
    </location>
</feature>
<dbReference type="GO" id="GO:0032543">
    <property type="term" value="P:mitochondrial translation"/>
    <property type="evidence" value="ECO:0000318"/>
    <property type="project" value="GO_Central"/>
</dbReference>
<organism evidence="9 10">
    <name type="scientific">Helobdella robusta</name>
    <name type="common">Californian leech</name>
    <dbReference type="NCBI Taxonomy" id="6412"/>
    <lineage>
        <taxon>Eukaryota</taxon>
        <taxon>Metazoa</taxon>
        <taxon>Spiralia</taxon>
        <taxon>Lophotrochozoa</taxon>
        <taxon>Annelida</taxon>
        <taxon>Clitellata</taxon>
        <taxon>Hirudinea</taxon>
        <taxon>Rhynchobdellida</taxon>
        <taxon>Glossiphoniidae</taxon>
        <taxon>Helobdella</taxon>
    </lineage>
</organism>
<dbReference type="PANTHER" id="PTHR11895:SF7">
    <property type="entry name" value="GLUTAMYL-TRNA(GLN) AMIDOTRANSFERASE SUBUNIT A, MITOCHONDRIAL"/>
    <property type="match status" value="1"/>
</dbReference>
<dbReference type="GO" id="GO:0070681">
    <property type="term" value="P:glutaminyl-tRNAGln biosynthesis via transamidation"/>
    <property type="evidence" value="ECO:0000318"/>
    <property type="project" value="GO_Central"/>
</dbReference>
<dbReference type="GO" id="GO:0030956">
    <property type="term" value="C:glutamyl-tRNA(Gln) amidotransferase complex"/>
    <property type="evidence" value="ECO:0000318"/>
    <property type="project" value="GO_Central"/>
</dbReference>
<dbReference type="GO" id="GO:0050567">
    <property type="term" value="F:glutaminyl-tRNA synthase (glutamine-hydrolyzing) activity"/>
    <property type="evidence" value="ECO:0007669"/>
    <property type="project" value="UniProtKB-UniRule"/>
</dbReference>
<feature type="active site" description="Acyl-ester intermediate" evidence="5">
    <location>
        <position position="242"/>
    </location>
</feature>
<evidence type="ECO:0000256" key="1">
    <source>
        <dbReference type="ARBA" id="ARBA00022598"/>
    </source>
</evidence>
<comment type="catalytic activity">
    <reaction evidence="5">
        <text>L-glutamyl-tRNA(Gln) + L-glutamine + ATP + H2O = L-glutaminyl-tRNA(Gln) + L-glutamate + ADP + phosphate + H(+)</text>
        <dbReference type="Rhea" id="RHEA:17521"/>
        <dbReference type="Rhea" id="RHEA-COMP:9681"/>
        <dbReference type="Rhea" id="RHEA-COMP:9684"/>
        <dbReference type="ChEBI" id="CHEBI:15377"/>
        <dbReference type="ChEBI" id="CHEBI:15378"/>
        <dbReference type="ChEBI" id="CHEBI:29985"/>
        <dbReference type="ChEBI" id="CHEBI:30616"/>
        <dbReference type="ChEBI" id="CHEBI:43474"/>
        <dbReference type="ChEBI" id="CHEBI:58359"/>
        <dbReference type="ChEBI" id="CHEBI:78520"/>
        <dbReference type="ChEBI" id="CHEBI:78521"/>
        <dbReference type="ChEBI" id="CHEBI:456216"/>
        <dbReference type="EC" id="6.3.5.7"/>
    </reaction>
</comment>
<keyword evidence="1 5" id="KW-0436">Ligase</keyword>
<evidence type="ECO:0000313" key="8">
    <source>
        <dbReference type="EMBL" id="ESO00589.1"/>
    </source>
</evidence>